<gene>
    <name evidence="1" type="ORF">SMC5_10175</name>
</gene>
<evidence type="ECO:0000313" key="2">
    <source>
        <dbReference type="Proteomes" id="UP000266489"/>
    </source>
</evidence>
<evidence type="ECO:0000313" key="1">
    <source>
        <dbReference type="EMBL" id="RIE07180.1"/>
    </source>
</evidence>
<name>A0A398CY55_9BACT</name>
<dbReference type="AlphaFoldDB" id="A0A398CY55"/>
<dbReference type="Proteomes" id="UP000266489">
    <property type="component" value="Unassembled WGS sequence"/>
</dbReference>
<proteinExistence type="predicted"/>
<keyword evidence="1" id="KW-0547">Nucleotide-binding</keyword>
<dbReference type="OrthoDB" id="3194831at2"/>
<dbReference type="EMBL" id="QXIU01000257">
    <property type="protein sequence ID" value="RIE07180.1"/>
    <property type="molecule type" value="Genomic_DNA"/>
</dbReference>
<dbReference type="RefSeq" id="WP_119088327.1">
    <property type="nucleotide sequence ID" value="NZ_QXIU01000257.1"/>
</dbReference>
<dbReference type="GO" id="GO:0005524">
    <property type="term" value="F:ATP binding"/>
    <property type="evidence" value="ECO:0007669"/>
    <property type="project" value="UniProtKB-KW"/>
</dbReference>
<protein>
    <submittedName>
        <fullName evidence="1">ATP-binding protein</fullName>
    </submittedName>
</protein>
<keyword evidence="1" id="KW-0067">ATP-binding</keyword>
<comment type="caution">
    <text evidence="1">The sequence shown here is derived from an EMBL/GenBank/DDBJ whole genome shotgun (WGS) entry which is preliminary data.</text>
</comment>
<accession>A0A398CY55</accession>
<organism evidence="1 2">
    <name type="scientific">Candidatus Cryosericum odellii</name>
    <dbReference type="NCBI Taxonomy" id="2290917"/>
    <lineage>
        <taxon>Bacteria</taxon>
        <taxon>Pseudomonadati</taxon>
        <taxon>Caldisericota/Cryosericota group</taxon>
        <taxon>Candidatus Cryosericota</taxon>
        <taxon>Candidatus Cryosericia</taxon>
        <taxon>Candidatus Cryosericales</taxon>
        <taxon>Candidatus Cryosericaceae</taxon>
        <taxon>Candidatus Cryosericum</taxon>
    </lineage>
</organism>
<reference evidence="1 2" key="1">
    <citation type="submission" date="2018-09" db="EMBL/GenBank/DDBJ databases">
        <title>Discovery and Ecogenomic Context for Candidatus Cryosericales, a Global Caldiserica Order Active in Thawing Permafrost.</title>
        <authorList>
            <person name="Martinez M.A."/>
            <person name="Woodcroft B.J."/>
            <person name="Ignacio Espinoza J.C."/>
            <person name="Zayed A."/>
            <person name="Singleton C.M."/>
            <person name="Boyd J."/>
            <person name="Li Y.-F."/>
            <person name="Purvine S."/>
            <person name="Maughan H."/>
            <person name="Hodgkins S.B."/>
            <person name="Anderson D."/>
            <person name="Sederholm M."/>
            <person name="Temperton B."/>
            <person name="Saleska S.R."/>
            <person name="Tyson G.W."/>
            <person name="Rich V.I."/>
        </authorList>
    </citation>
    <scope>NUCLEOTIDE SEQUENCE [LARGE SCALE GENOMIC DNA]</scope>
    <source>
        <strain evidence="1 2">SMC5</strain>
    </source>
</reference>
<sequence>MVFPLGKTRSDCSGFDQLTRLAKSLELVSFDKVDIDMSGCTWFDANMAAPLGALLYRASHQLNNVRILGASHRLENILRKNEFLLNYGRLPLTDSNVTTIPYRRFEPTDGRYFVSYISKYLQGRGMPKMSAGLHKKFLESVYEMFNNAVIHSGTTLGIYSCGQYYPNVHRLDFSIGDLGMGIRESLRRKKQLELAADEAIRWAFTGTNTTRTGPIPGGLGLKLLADFTTKNGGRIQIVSDRGYWELEEGSVRSSLFDLPFPGTVVNIELNTADTKSYRLSSESNLGDIF</sequence>